<organism evidence="4">
    <name type="scientific">Thermorudis sp</name>
    <dbReference type="NCBI Taxonomy" id="1969470"/>
    <lineage>
        <taxon>Bacteria</taxon>
        <taxon>Pseudomonadati</taxon>
        <taxon>Thermomicrobiota</taxon>
        <taxon>Thermomicrobia</taxon>
        <taxon>Thermomicrobia incertae sedis</taxon>
        <taxon>Thermorudis</taxon>
    </lineage>
</organism>
<dbReference type="InterPro" id="IPR002563">
    <property type="entry name" value="Flavin_Rdtase-like_dom"/>
</dbReference>
<dbReference type="InterPro" id="IPR012349">
    <property type="entry name" value="Split_barrel_FMN-bd"/>
</dbReference>
<evidence type="ECO:0000256" key="2">
    <source>
        <dbReference type="SAM" id="MobiDB-lite"/>
    </source>
</evidence>
<evidence type="ECO:0000313" key="4">
    <source>
        <dbReference type="EMBL" id="HEX71634.1"/>
    </source>
</evidence>
<keyword evidence="1" id="KW-0560">Oxidoreductase</keyword>
<name>A0A7C3AS58_9BACT</name>
<sequence length="189" mass="20827">MTPRARHRTPAAAHSRAAVSPDTSTSIDPREFRRTLGRFATGVTVITTVRGETVHGMTANAFMSVSLDPPLVAVAVDHRARMHRLLEETGRYGVSILAEDQELLARHFGGRPQVSVAPRFEWHHGLPLIAGAVAHLVCRVVQAVPAGDHTLFIGQVEHLDCREGAPLLFYGGNYRCLEVQLHDSGAWWW</sequence>
<comment type="caution">
    <text evidence="4">The sequence shown here is derived from an EMBL/GenBank/DDBJ whole genome shotgun (WGS) entry which is preliminary data.</text>
</comment>
<dbReference type="Pfam" id="PF01613">
    <property type="entry name" value="Flavin_Reduct"/>
    <property type="match status" value="1"/>
</dbReference>
<accession>A0A7C3AS58</accession>
<dbReference type="InterPro" id="IPR050268">
    <property type="entry name" value="NADH-dep_flavin_reductase"/>
</dbReference>
<gene>
    <name evidence="4" type="ORF">ENP13_10405</name>
</gene>
<dbReference type="GO" id="GO:0006208">
    <property type="term" value="P:pyrimidine nucleobase catabolic process"/>
    <property type="evidence" value="ECO:0007669"/>
    <property type="project" value="TreeGrafter"/>
</dbReference>
<dbReference type="PANTHER" id="PTHR30466">
    <property type="entry name" value="FLAVIN REDUCTASE"/>
    <property type="match status" value="1"/>
</dbReference>
<evidence type="ECO:0000259" key="3">
    <source>
        <dbReference type="SMART" id="SM00903"/>
    </source>
</evidence>
<dbReference type="SUPFAM" id="SSF50475">
    <property type="entry name" value="FMN-binding split barrel"/>
    <property type="match status" value="1"/>
</dbReference>
<reference evidence="4" key="1">
    <citation type="journal article" date="2020" name="mSystems">
        <title>Genome- and Community-Level Interaction Insights into Carbon Utilization and Element Cycling Functions of Hydrothermarchaeota in Hydrothermal Sediment.</title>
        <authorList>
            <person name="Zhou Z."/>
            <person name="Liu Y."/>
            <person name="Xu W."/>
            <person name="Pan J."/>
            <person name="Luo Z.H."/>
            <person name="Li M."/>
        </authorList>
    </citation>
    <scope>NUCLEOTIDE SEQUENCE [LARGE SCALE GENOMIC DNA]</scope>
    <source>
        <strain evidence="4">SpSt-192</strain>
    </source>
</reference>
<dbReference type="Gene3D" id="2.30.110.10">
    <property type="entry name" value="Electron Transport, Fmn-binding Protein, Chain A"/>
    <property type="match status" value="1"/>
</dbReference>
<dbReference type="GO" id="GO:0010181">
    <property type="term" value="F:FMN binding"/>
    <property type="evidence" value="ECO:0007669"/>
    <property type="project" value="InterPro"/>
</dbReference>
<evidence type="ECO:0000256" key="1">
    <source>
        <dbReference type="ARBA" id="ARBA00023002"/>
    </source>
</evidence>
<dbReference type="EMBL" id="DSID01000791">
    <property type="protein sequence ID" value="HEX71634.1"/>
    <property type="molecule type" value="Genomic_DNA"/>
</dbReference>
<dbReference type="GO" id="GO:0042602">
    <property type="term" value="F:riboflavin reductase (NADPH) activity"/>
    <property type="evidence" value="ECO:0007669"/>
    <property type="project" value="TreeGrafter"/>
</dbReference>
<feature type="domain" description="Flavin reductase like" evidence="3">
    <location>
        <begin position="36"/>
        <end position="176"/>
    </location>
</feature>
<proteinExistence type="predicted"/>
<dbReference type="SMART" id="SM00903">
    <property type="entry name" value="Flavin_Reduct"/>
    <property type="match status" value="1"/>
</dbReference>
<dbReference type="AlphaFoldDB" id="A0A7C3AS58"/>
<protein>
    <submittedName>
        <fullName evidence="4">Flavin reductase</fullName>
    </submittedName>
</protein>
<dbReference type="PANTHER" id="PTHR30466:SF1">
    <property type="entry name" value="FMN REDUCTASE (NADH) RUTF"/>
    <property type="match status" value="1"/>
</dbReference>
<feature type="region of interest" description="Disordered" evidence="2">
    <location>
        <begin position="1"/>
        <end position="27"/>
    </location>
</feature>